<evidence type="ECO:0000313" key="2">
    <source>
        <dbReference type="Proteomes" id="UP001497680"/>
    </source>
</evidence>
<protein>
    <submittedName>
        <fullName evidence="1">Uncharacterized protein</fullName>
    </submittedName>
</protein>
<evidence type="ECO:0000313" key="1">
    <source>
        <dbReference type="EMBL" id="KAI6083487.1"/>
    </source>
</evidence>
<comment type="caution">
    <text evidence="1">The sequence shown here is derived from an EMBL/GenBank/DDBJ whole genome shotgun (WGS) entry which is preliminary data.</text>
</comment>
<accession>A0ACC0CT48</accession>
<gene>
    <name evidence="1" type="ORF">F4821DRAFT_280874</name>
</gene>
<sequence>MADDDEIFKIHPIGNALYDVLQNFAEPCGVEVVSSYAELEEADVSGDVSDKQIASELFSAIEDLEACSLLPSSHYFKNLRADLRKVKELFNKPGGVDLDKFAPLFKAILARKPDHEIWTEIRLTINDLWLLPWEHASSIDEVGWIPVRRDFPKSKVFRRQLKAVMNDELCPFVGLPDFHDLHFGRFRAKAEVIFAKCQEGSDPLFKDGWKGYPAAPGNRSKKHILDWFEAIVNEISSKAKTGRKLVAEAKYRANPGTAGRKLDFGFAEEHDVGDMSQIRVPGKVKGADAEDADVSNKYRTWMSIAKYAEEVLAAQDFRRFTMSFLMRGPLMQTWKFDRSAGLASDEFDVNQDGLRFVTIILGFLSMTEEELGLDPSIITSNDDPEKNYLEIKRDDGPQELNNEEGNLLREATERGVVHVSRHYHHYVVSISGVEDDIENHVRKGLDITRAEGYKAPEVYHRSNRLHRRIITCDLGKPIFHASSPVVLLDAFDKCIEGHKSLYNAGILHRDLSSTNLMINENATDPSRRVFLIDLDMATKRQEDGDSRRVGTMPFMAIYVLMKKEKHSFHHDLESIFWVAFLICIEYSGPDKWIGHNEYEWNNEPDLSIITKKFGIIADEDIFEMHTKKFTRYYRPLANCLIQLRKVVFPNGRPQKAHEVNESMYDRMQEILRDYQKILTPDN</sequence>
<reference evidence="1 2" key="1">
    <citation type="journal article" date="2022" name="New Phytol.">
        <title>Ecological generalism drives hyperdiversity of secondary metabolite gene clusters in xylarialean endophytes.</title>
        <authorList>
            <person name="Franco M.E.E."/>
            <person name="Wisecaver J.H."/>
            <person name="Arnold A.E."/>
            <person name="Ju Y.M."/>
            <person name="Slot J.C."/>
            <person name="Ahrendt S."/>
            <person name="Moore L.P."/>
            <person name="Eastman K.E."/>
            <person name="Scott K."/>
            <person name="Konkel Z."/>
            <person name="Mondo S.J."/>
            <person name="Kuo A."/>
            <person name="Hayes R.D."/>
            <person name="Haridas S."/>
            <person name="Andreopoulos B."/>
            <person name="Riley R."/>
            <person name="LaButti K."/>
            <person name="Pangilinan J."/>
            <person name="Lipzen A."/>
            <person name="Amirebrahimi M."/>
            <person name="Yan J."/>
            <person name="Adam C."/>
            <person name="Keymanesh K."/>
            <person name="Ng V."/>
            <person name="Louie K."/>
            <person name="Northen T."/>
            <person name="Drula E."/>
            <person name="Henrissat B."/>
            <person name="Hsieh H.M."/>
            <person name="Youens-Clark K."/>
            <person name="Lutzoni F."/>
            <person name="Miadlikowska J."/>
            <person name="Eastwood D.C."/>
            <person name="Hamelin R.C."/>
            <person name="Grigoriev I.V."/>
            <person name="U'Ren J.M."/>
        </authorList>
    </citation>
    <scope>NUCLEOTIDE SEQUENCE [LARGE SCALE GENOMIC DNA]</scope>
    <source>
        <strain evidence="1 2">ER1909</strain>
    </source>
</reference>
<organism evidence="1 2">
    <name type="scientific">Hypoxylon rubiginosum</name>
    <dbReference type="NCBI Taxonomy" id="110542"/>
    <lineage>
        <taxon>Eukaryota</taxon>
        <taxon>Fungi</taxon>
        <taxon>Dikarya</taxon>
        <taxon>Ascomycota</taxon>
        <taxon>Pezizomycotina</taxon>
        <taxon>Sordariomycetes</taxon>
        <taxon>Xylariomycetidae</taxon>
        <taxon>Xylariales</taxon>
        <taxon>Hypoxylaceae</taxon>
        <taxon>Hypoxylon</taxon>
    </lineage>
</organism>
<dbReference type="EMBL" id="MU394351">
    <property type="protein sequence ID" value="KAI6083487.1"/>
    <property type="molecule type" value="Genomic_DNA"/>
</dbReference>
<name>A0ACC0CT48_9PEZI</name>
<dbReference type="Proteomes" id="UP001497680">
    <property type="component" value="Unassembled WGS sequence"/>
</dbReference>
<keyword evidence="2" id="KW-1185">Reference proteome</keyword>
<proteinExistence type="predicted"/>